<dbReference type="GO" id="GO:0015074">
    <property type="term" value="P:DNA integration"/>
    <property type="evidence" value="ECO:0007669"/>
    <property type="project" value="InterPro"/>
</dbReference>
<dbReference type="InterPro" id="IPR001584">
    <property type="entry name" value="Integrase_cat-core"/>
</dbReference>
<protein>
    <recommendedName>
        <fullName evidence="1">Integrase catalytic domain-containing protein</fullName>
    </recommendedName>
</protein>
<evidence type="ECO:0000259" key="1">
    <source>
        <dbReference type="PROSITE" id="PS50994"/>
    </source>
</evidence>
<evidence type="ECO:0000313" key="2">
    <source>
        <dbReference type="EMBL" id="CAI5709735.1"/>
    </source>
</evidence>
<dbReference type="PANTHER" id="PTHR42648:SF28">
    <property type="entry name" value="TRANSPOSON-ENCODED PROTEIN WITH RIBONUCLEASE H-LIKE AND RETROVIRUS ZINC FINGER-LIKE DOMAINS"/>
    <property type="match status" value="1"/>
</dbReference>
<organism evidence="2 3">
    <name type="scientific">Peronospora destructor</name>
    <dbReference type="NCBI Taxonomy" id="86335"/>
    <lineage>
        <taxon>Eukaryota</taxon>
        <taxon>Sar</taxon>
        <taxon>Stramenopiles</taxon>
        <taxon>Oomycota</taxon>
        <taxon>Peronosporomycetes</taxon>
        <taxon>Peronosporales</taxon>
        <taxon>Peronosporaceae</taxon>
        <taxon>Peronospora</taxon>
    </lineage>
</organism>
<feature type="domain" description="Integrase catalytic" evidence="1">
    <location>
        <begin position="15"/>
        <end position="184"/>
    </location>
</feature>
<dbReference type="PANTHER" id="PTHR42648">
    <property type="entry name" value="TRANSPOSASE, PUTATIVE-RELATED"/>
    <property type="match status" value="1"/>
</dbReference>
<dbReference type="GO" id="GO:0003676">
    <property type="term" value="F:nucleic acid binding"/>
    <property type="evidence" value="ECO:0007669"/>
    <property type="project" value="InterPro"/>
</dbReference>
<dbReference type="Proteomes" id="UP001162029">
    <property type="component" value="Unassembled WGS sequence"/>
</dbReference>
<dbReference type="InterPro" id="IPR039537">
    <property type="entry name" value="Retrotran_Ty1/copia-like"/>
</dbReference>
<proteinExistence type="predicted"/>
<evidence type="ECO:0000313" key="3">
    <source>
        <dbReference type="Proteomes" id="UP001162029"/>
    </source>
</evidence>
<dbReference type="AlphaFoldDB" id="A0AAV0SWM2"/>
<dbReference type="InterPro" id="IPR036397">
    <property type="entry name" value="RNaseH_sf"/>
</dbReference>
<dbReference type="InterPro" id="IPR012337">
    <property type="entry name" value="RNaseH-like_sf"/>
</dbReference>
<accession>A0AAV0SWM2</accession>
<dbReference type="SUPFAM" id="SSF53098">
    <property type="entry name" value="Ribonuclease H-like"/>
    <property type="match status" value="1"/>
</dbReference>
<dbReference type="PROSITE" id="PS50994">
    <property type="entry name" value="INTEGRASE"/>
    <property type="match status" value="1"/>
</dbReference>
<gene>
    <name evidence="2" type="ORF">PDE001_LOCUS316</name>
</gene>
<name>A0AAV0SWM2_9STRA</name>
<comment type="caution">
    <text evidence="2">The sequence shown here is derived from an EMBL/GenBank/DDBJ whole genome shotgun (WGS) entry which is preliminary data.</text>
</comment>
<keyword evidence="3" id="KW-1185">Reference proteome</keyword>
<sequence>MFDVRTEQTKALDTGVNAPINRVGGVICSDIKGPITPLDRRGNRYLTNFVDYKSNYCRVFLAKTKDQATKQFEHFLVYFEKRFNCKKHCLRTDGGGEYKVVDPFCKNTGVCRQMSEADNQASNGKTERMHQTVMNMVRSMIFGSGLPLNFWGDAAEYASYILNRSPTRGNVGRSSPIEVLTGVKPKLTDIVIFGSPCTAIRSPKHKTLERRGEAGLIIGKSDETKGYRVLFTKSRGAHYAARPKRQDTERGRK</sequence>
<dbReference type="EMBL" id="CANTFM010000051">
    <property type="protein sequence ID" value="CAI5709735.1"/>
    <property type="molecule type" value="Genomic_DNA"/>
</dbReference>
<dbReference type="Gene3D" id="3.30.420.10">
    <property type="entry name" value="Ribonuclease H-like superfamily/Ribonuclease H"/>
    <property type="match status" value="1"/>
</dbReference>
<reference evidence="2" key="1">
    <citation type="submission" date="2022-12" db="EMBL/GenBank/DDBJ databases">
        <authorList>
            <person name="Webb A."/>
        </authorList>
    </citation>
    <scope>NUCLEOTIDE SEQUENCE</scope>
    <source>
        <strain evidence="2">Pd1</strain>
    </source>
</reference>